<protein>
    <submittedName>
        <fullName evidence="2">Uncharacterized protein</fullName>
    </submittedName>
</protein>
<accession>A0A5B0LHE0</accession>
<dbReference type="Proteomes" id="UP000325313">
    <property type="component" value="Unassembled WGS sequence"/>
</dbReference>
<feature type="region of interest" description="Disordered" evidence="1">
    <location>
        <begin position="1"/>
        <end position="33"/>
    </location>
</feature>
<evidence type="ECO:0000313" key="3">
    <source>
        <dbReference type="Proteomes" id="UP000325313"/>
    </source>
</evidence>
<comment type="caution">
    <text evidence="2">The sequence shown here is derived from an EMBL/GenBank/DDBJ whole genome shotgun (WGS) entry which is preliminary data.</text>
</comment>
<evidence type="ECO:0000256" key="1">
    <source>
        <dbReference type="SAM" id="MobiDB-lite"/>
    </source>
</evidence>
<dbReference type="AlphaFoldDB" id="A0A5B0LHE0"/>
<dbReference type="EMBL" id="VDEP01000523">
    <property type="protein sequence ID" value="KAA1063779.1"/>
    <property type="molecule type" value="Genomic_DNA"/>
</dbReference>
<sequence>MTSSVLNKHRGPEAARTSHTLPRTHRTSIKGGLGCKPHRFKPLTTCPYRRQTCLNHRLDKCYFLERATSIHSLYPRHRLPPLRSLGPVVELLTIPLDISNRLRSSHHRGHRKHPH</sequence>
<proteinExistence type="predicted"/>
<name>A0A5B0LHE0_PUCGR</name>
<gene>
    <name evidence="2" type="ORF">PGTUg99_004028</name>
</gene>
<evidence type="ECO:0000313" key="2">
    <source>
        <dbReference type="EMBL" id="KAA1063779.1"/>
    </source>
</evidence>
<organism evidence="2 3">
    <name type="scientific">Puccinia graminis f. sp. tritici</name>
    <dbReference type="NCBI Taxonomy" id="56615"/>
    <lineage>
        <taxon>Eukaryota</taxon>
        <taxon>Fungi</taxon>
        <taxon>Dikarya</taxon>
        <taxon>Basidiomycota</taxon>
        <taxon>Pucciniomycotina</taxon>
        <taxon>Pucciniomycetes</taxon>
        <taxon>Pucciniales</taxon>
        <taxon>Pucciniaceae</taxon>
        <taxon>Puccinia</taxon>
    </lineage>
</organism>
<reference evidence="2 3" key="1">
    <citation type="submission" date="2019-05" db="EMBL/GenBank/DDBJ databases">
        <title>Emergence of the Ug99 lineage of the wheat stem rust pathogen through somatic hybridization.</title>
        <authorList>
            <person name="Li F."/>
            <person name="Upadhyaya N.M."/>
            <person name="Sperschneider J."/>
            <person name="Matny O."/>
            <person name="Nguyen-Phuc H."/>
            <person name="Mago R."/>
            <person name="Raley C."/>
            <person name="Miller M.E."/>
            <person name="Silverstein K.A.T."/>
            <person name="Henningsen E."/>
            <person name="Hirsch C.D."/>
            <person name="Visser B."/>
            <person name="Pretorius Z.A."/>
            <person name="Steffenson B.J."/>
            <person name="Schwessinger B."/>
            <person name="Dodds P.N."/>
            <person name="Figueroa M."/>
        </authorList>
    </citation>
    <scope>NUCLEOTIDE SEQUENCE [LARGE SCALE GENOMIC DNA]</scope>
    <source>
        <strain evidence="2 3">Ug99</strain>
    </source>
</reference>